<evidence type="ECO:0000313" key="5">
    <source>
        <dbReference type="Proteomes" id="UP001597368"/>
    </source>
</evidence>
<dbReference type="PANTHER" id="PTHR44129">
    <property type="entry name" value="WD REPEAT-CONTAINING PROTEIN POP1"/>
    <property type="match status" value="1"/>
</dbReference>
<dbReference type="InterPro" id="IPR011047">
    <property type="entry name" value="Quinoprotein_ADH-like_sf"/>
</dbReference>
<gene>
    <name evidence="4" type="ORF">ACFSKW_38470</name>
</gene>
<dbReference type="Gene3D" id="2.130.10.10">
    <property type="entry name" value="YVTN repeat-like/Quinoprotein amine dehydrogenase"/>
    <property type="match status" value="1"/>
</dbReference>
<dbReference type="Pfam" id="PF00400">
    <property type="entry name" value="WD40"/>
    <property type="match status" value="2"/>
</dbReference>
<protein>
    <submittedName>
        <fullName evidence="4">WD40 repeat domain-containing protein</fullName>
    </submittedName>
</protein>
<dbReference type="EMBL" id="JBHUFV010000059">
    <property type="protein sequence ID" value="MFD1937371.1"/>
    <property type="molecule type" value="Genomic_DNA"/>
</dbReference>
<dbReference type="InterPro" id="IPR001680">
    <property type="entry name" value="WD40_rpt"/>
</dbReference>
<reference evidence="5" key="1">
    <citation type="journal article" date="2019" name="Int. J. Syst. Evol. Microbiol.">
        <title>The Global Catalogue of Microorganisms (GCM) 10K type strain sequencing project: providing services to taxonomists for standard genome sequencing and annotation.</title>
        <authorList>
            <consortium name="The Broad Institute Genomics Platform"/>
            <consortium name="The Broad Institute Genome Sequencing Center for Infectious Disease"/>
            <person name="Wu L."/>
            <person name="Ma J."/>
        </authorList>
    </citation>
    <scope>NUCLEOTIDE SEQUENCE [LARGE SCALE GENOMIC DNA]</scope>
    <source>
        <strain evidence="5">ICMP 6774ER</strain>
    </source>
</reference>
<dbReference type="PROSITE" id="PS50294">
    <property type="entry name" value="WD_REPEATS_REGION"/>
    <property type="match status" value="2"/>
</dbReference>
<dbReference type="InterPro" id="IPR019775">
    <property type="entry name" value="WD40_repeat_CS"/>
</dbReference>
<keyword evidence="5" id="KW-1185">Reference proteome</keyword>
<sequence length="90" mass="9814">MQTDRQQGDFIEELPQVLAFSPDGHWLAGGSADDTVRLWDVSTHRQIAVFGHTGWVEAVVFSPDGRTLVSTDAFGAVKLWDLAPTARSAC</sequence>
<dbReference type="InterPro" id="IPR050349">
    <property type="entry name" value="WD_LIS1/nudF_dynein_reg"/>
</dbReference>
<dbReference type="RefSeq" id="WP_379578492.1">
    <property type="nucleotide sequence ID" value="NZ_JBHUFV010000059.1"/>
</dbReference>
<name>A0ABW4T6N9_9ACTN</name>
<dbReference type="PROSITE" id="PS00678">
    <property type="entry name" value="WD_REPEATS_1"/>
    <property type="match status" value="1"/>
</dbReference>
<evidence type="ECO:0000256" key="3">
    <source>
        <dbReference type="PROSITE-ProRule" id="PRU00221"/>
    </source>
</evidence>
<dbReference type="SMART" id="SM00320">
    <property type="entry name" value="WD40"/>
    <property type="match status" value="2"/>
</dbReference>
<proteinExistence type="predicted"/>
<dbReference type="SUPFAM" id="SSF50998">
    <property type="entry name" value="Quinoprotein alcohol dehydrogenase-like"/>
    <property type="match status" value="1"/>
</dbReference>
<keyword evidence="2" id="KW-0677">Repeat</keyword>
<evidence type="ECO:0000256" key="2">
    <source>
        <dbReference type="ARBA" id="ARBA00022737"/>
    </source>
</evidence>
<evidence type="ECO:0000313" key="4">
    <source>
        <dbReference type="EMBL" id="MFD1937371.1"/>
    </source>
</evidence>
<dbReference type="Proteomes" id="UP001597368">
    <property type="component" value="Unassembled WGS sequence"/>
</dbReference>
<dbReference type="InterPro" id="IPR015943">
    <property type="entry name" value="WD40/YVTN_repeat-like_dom_sf"/>
</dbReference>
<organism evidence="4 5">
    <name type="scientific">Nonomuraea mangrovi</name>
    <dbReference type="NCBI Taxonomy" id="2316207"/>
    <lineage>
        <taxon>Bacteria</taxon>
        <taxon>Bacillati</taxon>
        <taxon>Actinomycetota</taxon>
        <taxon>Actinomycetes</taxon>
        <taxon>Streptosporangiales</taxon>
        <taxon>Streptosporangiaceae</taxon>
        <taxon>Nonomuraea</taxon>
    </lineage>
</organism>
<keyword evidence="1 3" id="KW-0853">WD repeat</keyword>
<dbReference type="PROSITE" id="PS50082">
    <property type="entry name" value="WD_REPEATS_2"/>
    <property type="match status" value="2"/>
</dbReference>
<feature type="repeat" description="WD" evidence="3">
    <location>
        <begin position="49"/>
        <end position="82"/>
    </location>
</feature>
<accession>A0ABW4T6N9</accession>
<feature type="repeat" description="WD" evidence="3">
    <location>
        <begin position="18"/>
        <end position="49"/>
    </location>
</feature>
<evidence type="ECO:0000256" key="1">
    <source>
        <dbReference type="ARBA" id="ARBA00022574"/>
    </source>
</evidence>
<comment type="caution">
    <text evidence="4">The sequence shown here is derived from an EMBL/GenBank/DDBJ whole genome shotgun (WGS) entry which is preliminary data.</text>
</comment>